<dbReference type="AlphaFoldDB" id="A0AB37QF40"/>
<dbReference type="InterPro" id="IPR016181">
    <property type="entry name" value="Acyl_CoA_acyltransferase"/>
</dbReference>
<comment type="catalytic activity">
    <reaction evidence="4">
        <text>N-terminal L-aspartyl-[protein] + L-leucyl-tRNA(Leu) = N-terminal L-leucyl-L-aspartyl-[protein] + tRNA(Leu) + H(+)</text>
        <dbReference type="Rhea" id="RHEA:50420"/>
        <dbReference type="Rhea" id="RHEA-COMP:9613"/>
        <dbReference type="Rhea" id="RHEA-COMP:9622"/>
        <dbReference type="Rhea" id="RHEA-COMP:12669"/>
        <dbReference type="Rhea" id="RHEA-COMP:12674"/>
        <dbReference type="ChEBI" id="CHEBI:15378"/>
        <dbReference type="ChEBI" id="CHEBI:64720"/>
        <dbReference type="ChEBI" id="CHEBI:78442"/>
        <dbReference type="ChEBI" id="CHEBI:78494"/>
        <dbReference type="ChEBI" id="CHEBI:133042"/>
        <dbReference type="EC" id="2.3.2.29"/>
    </reaction>
</comment>
<dbReference type="Pfam" id="PF04377">
    <property type="entry name" value="ATE_C"/>
    <property type="match status" value="1"/>
</dbReference>
<keyword evidence="1 4" id="KW-0963">Cytoplasm</keyword>
<dbReference type="InterPro" id="IPR017138">
    <property type="entry name" value="Asp_Glu_LeuTrfase"/>
</dbReference>
<evidence type="ECO:0000313" key="7">
    <source>
        <dbReference type="EMBL" id="RMN84160.1"/>
    </source>
</evidence>
<evidence type="ECO:0000259" key="6">
    <source>
        <dbReference type="Pfam" id="PF04377"/>
    </source>
</evidence>
<evidence type="ECO:0000256" key="3">
    <source>
        <dbReference type="ARBA" id="ARBA00023315"/>
    </source>
</evidence>
<comment type="function">
    <text evidence="4">Functions in the N-end rule pathway of protein degradation where it conjugates Leu from its aminoacyl-tRNA to the N-termini of proteins containing an N-terminal aspartate or glutamate.</text>
</comment>
<name>A0AB37QF40_PSECA</name>
<proteinExistence type="inferred from homology"/>
<dbReference type="PIRSF" id="PIRSF037208">
    <property type="entry name" value="ATE_pro_prd"/>
    <property type="match status" value="1"/>
</dbReference>
<feature type="domain" description="N-end rule aminoacyl transferase C-terminal" evidence="6">
    <location>
        <begin position="123"/>
        <end position="244"/>
    </location>
</feature>
<dbReference type="InterPro" id="IPR007472">
    <property type="entry name" value="N-end_Aminoacyl_Trfase_C"/>
</dbReference>
<dbReference type="NCBIfam" id="NF002345">
    <property type="entry name" value="PRK01305.2-2"/>
    <property type="match status" value="1"/>
</dbReference>
<comment type="similarity">
    <text evidence="4">Belongs to the R-transferase family. Bpt subfamily.</text>
</comment>
<dbReference type="InterPro" id="IPR030700">
    <property type="entry name" value="N-end_Aminoacyl_Trfase"/>
</dbReference>
<dbReference type="Pfam" id="PF04376">
    <property type="entry name" value="ATE_N"/>
    <property type="match status" value="1"/>
</dbReference>
<dbReference type="GO" id="GO:0004057">
    <property type="term" value="F:arginyl-tRNA--protein transferase activity"/>
    <property type="evidence" value="ECO:0007669"/>
    <property type="project" value="InterPro"/>
</dbReference>
<dbReference type="SUPFAM" id="SSF55729">
    <property type="entry name" value="Acyl-CoA N-acyltransferases (Nat)"/>
    <property type="match status" value="1"/>
</dbReference>
<sequence length="253" mass="29856">MTGWHTLKVWTHPKRGATMTELARLKFYATQPHTCSYLPEEQATTLFLDPSQPMDVQVYADLSDMGFRRSGDHLYRPHCQNCSACVPARIPVSLFVPDRQQKRILKRNADIQVSSAKPVFTQEYFDLYQRYIEQRHADGDMFPPSREQFSTFLVRDLPFSRFYEFRLDQRLLAVAVTDLLPNGLSAVYTFYEPDEERRSLGRYAILWQIAEAARLQLQAVYLGYWIKNCKKMNYKTQYRPIELLTNQRWVTLY</sequence>
<dbReference type="NCBIfam" id="NF002342">
    <property type="entry name" value="PRK01305.1-3"/>
    <property type="match status" value="1"/>
</dbReference>
<organism evidence="7 8">
    <name type="scientific">Pseudomonas cannabina</name>
    <dbReference type="NCBI Taxonomy" id="86840"/>
    <lineage>
        <taxon>Bacteria</taxon>
        <taxon>Pseudomonadati</taxon>
        <taxon>Pseudomonadota</taxon>
        <taxon>Gammaproteobacteria</taxon>
        <taxon>Pseudomonadales</taxon>
        <taxon>Pseudomonadaceae</taxon>
        <taxon>Pseudomonas</taxon>
    </lineage>
</organism>
<dbReference type="GO" id="GO:0005737">
    <property type="term" value="C:cytoplasm"/>
    <property type="evidence" value="ECO:0007669"/>
    <property type="project" value="UniProtKB-SubCell"/>
</dbReference>
<dbReference type="Proteomes" id="UP000269335">
    <property type="component" value="Unassembled WGS sequence"/>
</dbReference>
<keyword evidence="2 4" id="KW-0808">Transferase</keyword>
<evidence type="ECO:0000313" key="8">
    <source>
        <dbReference type="Proteomes" id="UP000269335"/>
    </source>
</evidence>
<comment type="subcellular location">
    <subcellularLocation>
        <location evidence="4">Cytoplasm</location>
    </subcellularLocation>
</comment>
<protein>
    <recommendedName>
        <fullName evidence="4">Aspartate/glutamate leucyltransferase</fullName>
        <ecNumber evidence="4">2.3.2.29</ecNumber>
    </recommendedName>
</protein>
<dbReference type="HAMAP" id="MF_00689">
    <property type="entry name" value="Bpt"/>
    <property type="match status" value="1"/>
</dbReference>
<comment type="catalytic activity">
    <reaction evidence="4">
        <text>N-terminal L-glutamyl-[protein] + L-leucyl-tRNA(Leu) = N-terminal L-leucyl-L-glutamyl-[protein] + tRNA(Leu) + H(+)</text>
        <dbReference type="Rhea" id="RHEA:50412"/>
        <dbReference type="Rhea" id="RHEA-COMP:9613"/>
        <dbReference type="Rhea" id="RHEA-COMP:9622"/>
        <dbReference type="Rhea" id="RHEA-COMP:12664"/>
        <dbReference type="Rhea" id="RHEA-COMP:12668"/>
        <dbReference type="ChEBI" id="CHEBI:15378"/>
        <dbReference type="ChEBI" id="CHEBI:64721"/>
        <dbReference type="ChEBI" id="CHEBI:78442"/>
        <dbReference type="ChEBI" id="CHEBI:78494"/>
        <dbReference type="ChEBI" id="CHEBI:133041"/>
        <dbReference type="EC" id="2.3.2.29"/>
    </reaction>
</comment>
<accession>A0AB37QF40</accession>
<dbReference type="NCBIfam" id="NF002341">
    <property type="entry name" value="PRK01305.1-1"/>
    <property type="match status" value="1"/>
</dbReference>
<evidence type="ECO:0000256" key="1">
    <source>
        <dbReference type="ARBA" id="ARBA00022490"/>
    </source>
</evidence>
<dbReference type="NCBIfam" id="NF002346">
    <property type="entry name" value="PRK01305.2-3"/>
    <property type="match status" value="1"/>
</dbReference>
<dbReference type="EMBL" id="RBPH01000049">
    <property type="protein sequence ID" value="RMN84160.1"/>
    <property type="molecule type" value="Genomic_DNA"/>
</dbReference>
<dbReference type="GO" id="GO:0071596">
    <property type="term" value="P:ubiquitin-dependent protein catabolic process via the N-end rule pathway"/>
    <property type="evidence" value="ECO:0007669"/>
    <property type="project" value="InterPro"/>
</dbReference>
<comment type="caution">
    <text evidence="7">The sequence shown here is derived from an EMBL/GenBank/DDBJ whole genome shotgun (WGS) entry which is preliminary data.</text>
</comment>
<dbReference type="EC" id="2.3.2.29" evidence="4"/>
<evidence type="ECO:0000256" key="4">
    <source>
        <dbReference type="HAMAP-Rule" id="MF_00689"/>
    </source>
</evidence>
<dbReference type="PANTHER" id="PTHR21367">
    <property type="entry name" value="ARGININE-TRNA-PROTEIN TRANSFERASE 1"/>
    <property type="match status" value="1"/>
</dbReference>
<feature type="domain" description="N-end aminoacyl transferase N-terminal" evidence="5">
    <location>
        <begin position="33"/>
        <end position="103"/>
    </location>
</feature>
<evidence type="ECO:0000259" key="5">
    <source>
        <dbReference type="Pfam" id="PF04376"/>
    </source>
</evidence>
<evidence type="ECO:0000256" key="2">
    <source>
        <dbReference type="ARBA" id="ARBA00022679"/>
    </source>
</evidence>
<dbReference type="GO" id="GO:0008914">
    <property type="term" value="F:leucyl-tRNA--protein transferase activity"/>
    <property type="evidence" value="ECO:0007669"/>
    <property type="project" value="UniProtKB-UniRule"/>
</dbReference>
<keyword evidence="3 4" id="KW-0012">Acyltransferase</keyword>
<dbReference type="InterPro" id="IPR007471">
    <property type="entry name" value="N-end_Aminoacyl_Trfase_N"/>
</dbReference>
<dbReference type="PANTHER" id="PTHR21367:SF1">
    <property type="entry name" value="ARGINYL-TRNA--PROTEIN TRANSFERASE 1"/>
    <property type="match status" value="1"/>
</dbReference>
<gene>
    <name evidence="4" type="primary">bpt</name>
    <name evidence="7" type="ORF">ALQ53_100014</name>
</gene>
<reference evidence="7 8" key="1">
    <citation type="submission" date="2018-08" db="EMBL/GenBank/DDBJ databases">
        <title>Recombination of ecologically and evolutionarily significant loci maintains genetic cohesion in the Pseudomonas syringae species complex.</title>
        <authorList>
            <person name="Dillon M."/>
            <person name="Thakur S."/>
            <person name="Almeida R.N.D."/>
            <person name="Weir B.S."/>
            <person name="Guttman D.S."/>
        </authorList>
    </citation>
    <scope>NUCLEOTIDE SEQUENCE [LARGE SCALE GENOMIC DNA]</scope>
    <source>
        <strain evidence="7 8">ICMP 15201</strain>
    </source>
</reference>